<comment type="caution">
    <text evidence="2">The sequence shown here is derived from an EMBL/GenBank/DDBJ whole genome shotgun (WGS) entry which is preliminary data.</text>
</comment>
<evidence type="ECO:0000313" key="2">
    <source>
        <dbReference type="EMBL" id="EGP46653.1"/>
    </source>
</evidence>
<evidence type="ECO:0000313" key="3">
    <source>
        <dbReference type="Proteomes" id="UP000004853"/>
    </source>
</evidence>
<dbReference type="PANTHER" id="PTHR12526:SF600">
    <property type="entry name" value="GLYCOSYL TRANSFERASE GROUP 1"/>
    <property type="match status" value="1"/>
</dbReference>
<dbReference type="HOGENOM" id="CLU_009583_36_3_4"/>
<dbReference type="OrthoDB" id="9815351at2"/>
<dbReference type="AlphaFoldDB" id="F7SYY3"/>
<evidence type="ECO:0000259" key="1">
    <source>
        <dbReference type="Pfam" id="PF13579"/>
    </source>
</evidence>
<dbReference type="Pfam" id="PF13579">
    <property type="entry name" value="Glyco_trans_4_4"/>
    <property type="match status" value="1"/>
</dbReference>
<dbReference type="eggNOG" id="COG0438">
    <property type="taxonomic scope" value="Bacteria"/>
</dbReference>
<organism evidence="2 3">
    <name type="scientific">Achromobacter insuavis AXX-A</name>
    <dbReference type="NCBI Taxonomy" id="1003200"/>
    <lineage>
        <taxon>Bacteria</taxon>
        <taxon>Pseudomonadati</taxon>
        <taxon>Pseudomonadota</taxon>
        <taxon>Betaproteobacteria</taxon>
        <taxon>Burkholderiales</taxon>
        <taxon>Alcaligenaceae</taxon>
        <taxon>Achromobacter</taxon>
    </lineage>
</organism>
<sequence length="384" mass="42775">MSRLNVHLFGTDFKFESRTFKETDALLASGLIDQVEIAAFGDPDALEREPLGTPARILWRVPLVTRQRLPRNLASQLIKYVEWSWRILRAYRRRSVAVIHCHSLLPLLLARLLKATTGARLVYDAHELETETNGLRGLRQTLARWMERTLIRHADATLVVSPSIQDWYETTYPGLRVELVRNVPYDPPEIKPYPWKQELGIPDTSVLFLYLGGLVEGRGIHAMLDAFARPGCSQHILFLGSGPLANEIKRAAANAPNIHLHPSVPMEQVVHRAAGADVGMCLIEDICLSYRYSLPNKLFETIQAGVPVITADLPDQAALLAGHNAGWTCTVDADAIHAAISAITPQDVATRRTGALALKRQLSWPAEATRLVSLYEDLLRPHPP</sequence>
<dbReference type="Pfam" id="PF13692">
    <property type="entry name" value="Glyco_trans_1_4"/>
    <property type="match status" value="1"/>
</dbReference>
<dbReference type="EMBL" id="AFRQ01000037">
    <property type="protein sequence ID" value="EGP46653.1"/>
    <property type="molecule type" value="Genomic_DNA"/>
</dbReference>
<dbReference type="InterPro" id="IPR028098">
    <property type="entry name" value="Glyco_trans_4-like_N"/>
</dbReference>
<dbReference type="PANTHER" id="PTHR12526">
    <property type="entry name" value="GLYCOSYLTRANSFERASE"/>
    <property type="match status" value="1"/>
</dbReference>
<proteinExistence type="predicted"/>
<dbReference type="GO" id="GO:0016757">
    <property type="term" value="F:glycosyltransferase activity"/>
    <property type="evidence" value="ECO:0007669"/>
    <property type="project" value="UniProtKB-ARBA"/>
</dbReference>
<accession>F7SYY3</accession>
<dbReference type="PATRIC" id="fig|1003200.3.peg.1856"/>
<dbReference type="SUPFAM" id="SSF53756">
    <property type="entry name" value="UDP-Glycosyltransferase/glycogen phosphorylase"/>
    <property type="match status" value="1"/>
</dbReference>
<protein>
    <submittedName>
        <fullName evidence="2">Glycosyl transferase, group 1 family protein</fullName>
    </submittedName>
</protein>
<dbReference type="Gene3D" id="3.40.50.2000">
    <property type="entry name" value="Glycogen Phosphorylase B"/>
    <property type="match status" value="2"/>
</dbReference>
<reference evidence="2 3" key="1">
    <citation type="submission" date="2011-06" db="EMBL/GenBank/DDBJ databases">
        <authorList>
            <person name="Bador J."/>
            <person name="Amoureux L."/>
            <person name="Neuwirth C."/>
        </authorList>
    </citation>
    <scope>NUCLEOTIDE SEQUENCE [LARGE SCALE GENOMIC DNA]</scope>
    <source>
        <strain evidence="2 3">AXX-A</strain>
    </source>
</reference>
<name>F7SYY3_9BURK</name>
<feature type="domain" description="Glycosyltransferase subfamily 4-like N-terminal" evidence="1">
    <location>
        <begin position="33"/>
        <end position="180"/>
    </location>
</feature>
<keyword evidence="2" id="KW-0808">Transferase</keyword>
<gene>
    <name evidence="2" type="ORF">AXXA_09433</name>
</gene>
<dbReference type="Proteomes" id="UP000004853">
    <property type="component" value="Unassembled WGS sequence"/>
</dbReference>
<dbReference type="RefSeq" id="WP_006391951.1">
    <property type="nucleotide sequence ID" value="NZ_GL982453.1"/>
</dbReference>